<dbReference type="PROSITE" id="PS00842">
    <property type="entry name" value="XPG_2"/>
    <property type="match status" value="1"/>
</dbReference>
<dbReference type="InterPro" id="IPR003903">
    <property type="entry name" value="UIM_dom"/>
</dbReference>
<keyword evidence="5" id="KW-0540">Nuclease</keyword>
<dbReference type="InterPro" id="IPR008918">
    <property type="entry name" value="HhH2"/>
</dbReference>
<dbReference type="InterPro" id="IPR006086">
    <property type="entry name" value="XPG-I_dom"/>
</dbReference>
<evidence type="ECO:0000256" key="2">
    <source>
        <dbReference type="ARBA" id="ARBA00004123"/>
    </source>
</evidence>
<dbReference type="SMART" id="SM00279">
    <property type="entry name" value="HhH2"/>
    <property type="match status" value="1"/>
</dbReference>
<keyword evidence="11" id="KW-0234">DNA repair</keyword>
<dbReference type="InterPro" id="IPR019974">
    <property type="entry name" value="XPG_CS"/>
</dbReference>
<keyword evidence="4" id="KW-0597">Phosphoprotein</keyword>
<gene>
    <name evidence="18" type="primary">LOC108556906</name>
</gene>
<feature type="coiled-coil region" evidence="13">
    <location>
        <begin position="581"/>
        <end position="608"/>
    </location>
</feature>
<dbReference type="PROSITE" id="PS50330">
    <property type="entry name" value="UIM"/>
    <property type="match status" value="1"/>
</dbReference>
<evidence type="ECO:0000313" key="17">
    <source>
        <dbReference type="Proteomes" id="UP000695000"/>
    </source>
</evidence>
<evidence type="ECO:0000256" key="6">
    <source>
        <dbReference type="ARBA" id="ARBA00022723"/>
    </source>
</evidence>
<dbReference type="InterPro" id="IPR029060">
    <property type="entry name" value="PIN-like_dom_sf"/>
</dbReference>
<evidence type="ECO:0000256" key="8">
    <source>
        <dbReference type="ARBA" id="ARBA00022763"/>
    </source>
</evidence>
<evidence type="ECO:0000313" key="18">
    <source>
        <dbReference type="RefSeq" id="XP_017768707.1"/>
    </source>
</evidence>
<evidence type="ECO:0000256" key="1">
    <source>
        <dbReference type="ARBA" id="ARBA00001946"/>
    </source>
</evidence>
<dbReference type="Pfam" id="PF00867">
    <property type="entry name" value="XPG_I"/>
    <property type="match status" value="1"/>
</dbReference>
<dbReference type="PRINTS" id="PR00066">
    <property type="entry name" value="XRODRMPGMNTG"/>
</dbReference>
<feature type="coiled-coil region" evidence="13">
    <location>
        <begin position="295"/>
        <end position="327"/>
    </location>
</feature>
<dbReference type="SUPFAM" id="SSF88723">
    <property type="entry name" value="PIN domain-like"/>
    <property type="match status" value="1"/>
</dbReference>
<evidence type="ECO:0000256" key="4">
    <source>
        <dbReference type="ARBA" id="ARBA00022553"/>
    </source>
</evidence>
<protein>
    <submittedName>
        <fullName evidence="18">DNA repair protein complementing XP-G cells</fullName>
    </submittedName>
</protein>
<dbReference type="InterPro" id="IPR006084">
    <property type="entry name" value="XPG/Rad2"/>
</dbReference>
<feature type="region of interest" description="Disordered" evidence="14">
    <location>
        <begin position="130"/>
        <end position="178"/>
    </location>
</feature>
<evidence type="ECO:0000259" key="15">
    <source>
        <dbReference type="SMART" id="SM00484"/>
    </source>
</evidence>
<dbReference type="Gene3D" id="1.10.150.20">
    <property type="entry name" value="5' to 3' exonuclease, C-terminal subdomain"/>
    <property type="match status" value="1"/>
</dbReference>
<dbReference type="GeneID" id="108556906"/>
<keyword evidence="9" id="KW-0378">Hydrolase</keyword>
<evidence type="ECO:0000259" key="16">
    <source>
        <dbReference type="SMART" id="SM00485"/>
    </source>
</evidence>
<dbReference type="SMART" id="SM00485">
    <property type="entry name" value="XPGN"/>
    <property type="match status" value="1"/>
</dbReference>
<evidence type="ECO:0000256" key="7">
    <source>
        <dbReference type="ARBA" id="ARBA00022759"/>
    </source>
</evidence>
<feature type="compositionally biased region" description="Low complexity" evidence="14">
    <location>
        <begin position="167"/>
        <end position="176"/>
    </location>
</feature>
<dbReference type="PRINTS" id="PR00853">
    <property type="entry name" value="XPGRADSUPER"/>
</dbReference>
<evidence type="ECO:0000256" key="13">
    <source>
        <dbReference type="SAM" id="Coils"/>
    </source>
</evidence>
<dbReference type="CDD" id="cd09868">
    <property type="entry name" value="PIN_XPG_RAD2"/>
    <property type="match status" value="2"/>
</dbReference>
<keyword evidence="7" id="KW-0255">Endonuclease</keyword>
<dbReference type="RefSeq" id="XP_017768707.1">
    <property type="nucleotide sequence ID" value="XM_017913218.1"/>
</dbReference>
<keyword evidence="12" id="KW-0539">Nucleus</keyword>
<keyword evidence="17" id="KW-1185">Reference proteome</keyword>
<dbReference type="InterPro" id="IPR036279">
    <property type="entry name" value="5-3_exonuclease_C_sf"/>
</dbReference>
<feature type="domain" description="XPG N-terminal" evidence="16">
    <location>
        <begin position="1"/>
        <end position="98"/>
    </location>
</feature>
<keyword evidence="6" id="KW-0479">Metal-binding</keyword>
<comment type="cofactor">
    <cofactor evidence="1">
        <name>Mg(2+)</name>
        <dbReference type="ChEBI" id="CHEBI:18420"/>
    </cofactor>
</comment>
<evidence type="ECO:0000256" key="9">
    <source>
        <dbReference type="ARBA" id="ARBA00022801"/>
    </source>
</evidence>
<comment type="similarity">
    <text evidence="3">Belongs to the XPG/RAD2 endonuclease family. XPG subfamily.</text>
</comment>
<evidence type="ECO:0000256" key="10">
    <source>
        <dbReference type="ARBA" id="ARBA00022842"/>
    </source>
</evidence>
<dbReference type="Gene3D" id="3.40.50.1010">
    <property type="entry name" value="5'-nuclease"/>
    <property type="match status" value="2"/>
</dbReference>
<dbReference type="Pfam" id="PF00752">
    <property type="entry name" value="XPG_N"/>
    <property type="match status" value="1"/>
</dbReference>
<dbReference type="PROSITE" id="PS00841">
    <property type="entry name" value="XPG_1"/>
    <property type="match status" value="1"/>
</dbReference>
<evidence type="ECO:0000256" key="5">
    <source>
        <dbReference type="ARBA" id="ARBA00022722"/>
    </source>
</evidence>
<keyword evidence="8" id="KW-0227">DNA damage</keyword>
<dbReference type="PANTHER" id="PTHR16171:SF7">
    <property type="entry name" value="DNA REPAIR PROTEIN RAD2"/>
    <property type="match status" value="1"/>
</dbReference>
<evidence type="ECO:0000256" key="12">
    <source>
        <dbReference type="ARBA" id="ARBA00023242"/>
    </source>
</evidence>
<dbReference type="SMART" id="SM00484">
    <property type="entry name" value="XPGI"/>
    <property type="match status" value="1"/>
</dbReference>
<keyword evidence="13" id="KW-0175">Coiled coil</keyword>
<name>A0ABM1M2A7_NICVS</name>
<dbReference type="InterPro" id="IPR006085">
    <property type="entry name" value="XPG_DNA_repair_N"/>
</dbReference>
<evidence type="ECO:0000256" key="3">
    <source>
        <dbReference type="ARBA" id="ARBA00005283"/>
    </source>
</evidence>
<feature type="region of interest" description="Disordered" evidence="14">
    <location>
        <begin position="960"/>
        <end position="983"/>
    </location>
</feature>
<dbReference type="InterPro" id="IPR001044">
    <property type="entry name" value="XPG/Rad2_eukaryotes"/>
</dbReference>
<reference evidence="18" key="1">
    <citation type="submission" date="2025-08" db="UniProtKB">
        <authorList>
            <consortium name="RefSeq"/>
        </authorList>
    </citation>
    <scope>IDENTIFICATION</scope>
    <source>
        <tissue evidence="18">Whole Larva</tissue>
    </source>
</reference>
<evidence type="ECO:0000256" key="11">
    <source>
        <dbReference type="ARBA" id="ARBA00023204"/>
    </source>
</evidence>
<evidence type="ECO:0000256" key="14">
    <source>
        <dbReference type="SAM" id="MobiDB-lite"/>
    </source>
</evidence>
<keyword evidence="10" id="KW-0460">Magnesium</keyword>
<dbReference type="PANTHER" id="PTHR16171">
    <property type="entry name" value="DNA REPAIR PROTEIN COMPLEMENTING XP-G CELLS-RELATED"/>
    <property type="match status" value="1"/>
</dbReference>
<sequence>MGVHGLWRLIEPSGKPVPLESLENRVLAVDVSIWLHQAIKGFQDAKGAAVPNAHLLGIYHRVCKLLYYKIKPVFVFDGGVPVLKKQTIAKRNQLKAKHLTDASRIQKQLLDTLLKHSAVNKVLSEKTKSTLPVVKSGSSQKTDGDNLFKLPPELDSTISSSDEDEYASSSFTSDSSPTKHWDLHNIDEKSAEFKALPADVRHEILTDLKETRKQNSWGRIHELPTQSDEFSGYQMKRLLKRYSVQTSLEDAEKEMGGHTLSLGELESLLNDHGVITQDSLGKRIASDENTRYLYIKDVKKALETARLEAVKEETESNDTKIEEIKQKPEESKDTKIQEITKDAVIINSETLNGDDEELEHDQEFQEDMQMAIALSLEEQPSTSKVVAEPRDNTIPVTQSTAFSAAIGYMKEYSGLTPSGISEIFNGNLKSKKDETIKAPIAKIADDDDDQVILSEDSESESEFIDVSDNESKEEKMEIVIDKIEQLEDDLFSDVFDNEDKNKDKAVEIIENKVILNSVEDSETQREIVTVISDEFKKDVESKDMKIVEAKDVEIGKTETLLVQKTEEVTEKPSIEKMPPVVKLSSEDLQKMEKKLASEKNNLISERSSKERLAGNITDQMYQEAQELLQLFGIPYIIAPMEAEAQCAFLNEINLTDGTITDDSDIWLFGGKIVYKNFFNQSKRVMEFRSENIEHHFKLSRQQMILLALLVGSDYTVGISGIGPVTAMEILAAFPPMQFSYPQLISGLIDFKTWFNNGKVAGPARAGLRTKLKNVDSMDHFPNPTVIKAYLEPQVETSKDKFTWGKPDAISLIEYAKQKFGWTRKKSEEILSPVLKRLQENKSQSSIKDFFHTKHKLDADVSDKMSKRIKKAVSRLGREKTDLDEDEDVQILKKTLKVSRRKQEKIETDIKKELEGAKPKKEPVKKKVEITQRAKDRADLLKNKMKAIEVFRKSKQGPGFVKKRAKVVRKPKDDAELSESSNSD</sequence>
<feature type="domain" description="XPG-I" evidence="15">
    <location>
        <begin position="629"/>
        <end position="698"/>
    </location>
</feature>
<dbReference type="SUPFAM" id="SSF47807">
    <property type="entry name" value="5' to 3' exonuclease, C-terminal subdomain"/>
    <property type="match status" value="1"/>
</dbReference>
<proteinExistence type="inferred from homology"/>
<dbReference type="Proteomes" id="UP000695000">
    <property type="component" value="Unplaced"/>
</dbReference>
<dbReference type="CDD" id="cd09904">
    <property type="entry name" value="H3TH_XPG"/>
    <property type="match status" value="1"/>
</dbReference>
<comment type="subcellular location">
    <subcellularLocation>
        <location evidence="2">Nucleus</location>
    </subcellularLocation>
</comment>
<accession>A0ABM1M2A7</accession>
<organism evidence="17 18">
    <name type="scientific">Nicrophorus vespilloides</name>
    <name type="common">Boreal carrion beetle</name>
    <dbReference type="NCBI Taxonomy" id="110193"/>
    <lineage>
        <taxon>Eukaryota</taxon>
        <taxon>Metazoa</taxon>
        <taxon>Ecdysozoa</taxon>
        <taxon>Arthropoda</taxon>
        <taxon>Hexapoda</taxon>
        <taxon>Insecta</taxon>
        <taxon>Pterygota</taxon>
        <taxon>Neoptera</taxon>
        <taxon>Endopterygota</taxon>
        <taxon>Coleoptera</taxon>
        <taxon>Polyphaga</taxon>
        <taxon>Staphyliniformia</taxon>
        <taxon>Silphidae</taxon>
        <taxon>Nicrophorinae</taxon>
        <taxon>Nicrophorus</taxon>
    </lineage>
</organism>